<dbReference type="PROSITE" id="PS50158">
    <property type="entry name" value="ZF_CCHC"/>
    <property type="match status" value="1"/>
</dbReference>
<feature type="compositionally biased region" description="Basic and acidic residues" evidence="2">
    <location>
        <begin position="72"/>
        <end position="81"/>
    </location>
</feature>
<sequence length="926" mass="104671">MEALESENGAYERLKDRAKRIERRNIALRNARTSAEEKDKPIVRTLKKEDDGFRSKERASRSQRKTSSGEPKPSEVRQRSQKCYKCDQEGHIARDCGKLARKKDSKAALSLSARVREIMCKSVEGRASNGREEPRALCPLFGDRVTAVIEILGREWTGLLDTGSEISIVPAKVLQQAAEDGVDIDNDIKEYPIDPSQEVYDASGSKMNFVAVVELGVRVKGDEANEVRGKWYVSKGTSDLLILGTNVLPNLGYRLTREEVSREHSGQKNGGSEEHPRSEEHRVARVARRAYVAPGAMKWVRLSGCEGDEVTLLASSERRIHSGVCRTEADGTVEVPVLNRGCEPLVLKVGEAVGTWEKPNMGWRETKPDEVSAEMLAVEHVKEHADAYREKMKRYYERNKNVDVGRHPKIGSRVFMQLPREKSRSRHPKLTFEFDGPYRVLEVTETAALISRIGVDEEPVRVQMDLLRVCPDELKPEPVKAKTTRRRKRVRVCAMRAKQVEQMNSQAHVACFRSEREFDVQDEMHFLHGKFRCQGQAMPVMDLPPIDASRCNCSATIVVGDLIPETPQPANHHRVDCVLEGARVIAIWQGAGSRAEKAAWILDPFHRRITSRSVALSYAFFRSRCVHVSVFAGIHANGIMRHANVCGWSCDTSRIFELGWSLACRTTWTGPDGLIGKEHRRILLVVPENLHRLKFAAGGAKDLQVFFYREFKEIHLKKTNLFDNNIGHVIFVFPSVEPKPGTWLPVVHAVNMWLRCGVRLYLIAGPRCVDENSWYRVAFSARDHINSLINSNTELAPQLVDKLPVEQEVVDPTSPCFAVSVVEDAKTWIPERQCRLFYEFLSRQLVQQVTMEKLPSETPRQAKARGAGRDVAHPPRCDGPKEGGVSKQCLRPGDRRLTSNPDNRLPLFLITISLPYTYSYHFFVLL</sequence>
<evidence type="ECO:0000313" key="4">
    <source>
        <dbReference type="EMBL" id="VDP06446.1"/>
    </source>
</evidence>
<keyword evidence="1" id="KW-0479">Metal-binding</keyword>
<gene>
    <name evidence="4" type="ORF">HPBE_LOCUS16595</name>
</gene>
<dbReference type="PROSITE" id="PS00141">
    <property type="entry name" value="ASP_PROTEASE"/>
    <property type="match status" value="1"/>
</dbReference>
<dbReference type="InterPro" id="IPR001878">
    <property type="entry name" value="Znf_CCHC"/>
</dbReference>
<dbReference type="InterPro" id="IPR036875">
    <property type="entry name" value="Znf_CCHC_sf"/>
</dbReference>
<dbReference type="GO" id="GO:0019899">
    <property type="term" value="F:enzyme binding"/>
    <property type="evidence" value="ECO:0007669"/>
    <property type="project" value="UniProtKB-ARBA"/>
</dbReference>
<keyword evidence="5" id="KW-1185">Reference proteome</keyword>
<reference evidence="6" key="2">
    <citation type="submission" date="2019-09" db="UniProtKB">
        <authorList>
            <consortium name="WormBaseParasite"/>
        </authorList>
    </citation>
    <scope>IDENTIFICATION</scope>
</reference>
<evidence type="ECO:0000259" key="3">
    <source>
        <dbReference type="PROSITE" id="PS50158"/>
    </source>
</evidence>
<evidence type="ECO:0000313" key="6">
    <source>
        <dbReference type="WBParaSite" id="HPBE_0001659501-mRNA-1"/>
    </source>
</evidence>
<dbReference type="SUPFAM" id="SSF57756">
    <property type="entry name" value="Retrovirus zinc finger-like domains"/>
    <property type="match status" value="1"/>
</dbReference>
<accession>A0A3P8EH60</accession>
<accession>A0A183G4V9</accession>
<dbReference type="OrthoDB" id="5849512at2759"/>
<feature type="domain" description="CCHC-type" evidence="3">
    <location>
        <begin position="82"/>
        <end position="96"/>
    </location>
</feature>
<proteinExistence type="predicted"/>
<dbReference type="GO" id="GO:0005737">
    <property type="term" value="C:cytoplasm"/>
    <property type="evidence" value="ECO:0007669"/>
    <property type="project" value="UniProtKB-ARBA"/>
</dbReference>
<evidence type="ECO:0000256" key="2">
    <source>
        <dbReference type="SAM" id="MobiDB-lite"/>
    </source>
</evidence>
<dbReference type="GO" id="GO:0003676">
    <property type="term" value="F:nucleic acid binding"/>
    <property type="evidence" value="ECO:0007669"/>
    <property type="project" value="InterPro"/>
</dbReference>
<feature type="compositionally biased region" description="Basic and acidic residues" evidence="2">
    <location>
        <begin position="867"/>
        <end position="881"/>
    </location>
</feature>
<dbReference type="InterPro" id="IPR001969">
    <property type="entry name" value="Aspartic_peptidase_AS"/>
</dbReference>
<feature type="region of interest" description="Disordered" evidence="2">
    <location>
        <begin position="1"/>
        <end position="81"/>
    </location>
</feature>
<feature type="region of interest" description="Disordered" evidence="2">
    <location>
        <begin position="258"/>
        <end position="282"/>
    </location>
</feature>
<dbReference type="GO" id="GO:0004190">
    <property type="term" value="F:aspartic-type endopeptidase activity"/>
    <property type="evidence" value="ECO:0007669"/>
    <property type="project" value="InterPro"/>
</dbReference>
<dbReference type="AlphaFoldDB" id="A0A183G4V9"/>
<dbReference type="Proteomes" id="UP000050761">
    <property type="component" value="Unassembled WGS sequence"/>
</dbReference>
<dbReference type="Pfam" id="PF00098">
    <property type="entry name" value="zf-CCHC"/>
    <property type="match status" value="1"/>
</dbReference>
<feature type="compositionally biased region" description="Basic and acidic residues" evidence="2">
    <location>
        <begin position="34"/>
        <end position="60"/>
    </location>
</feature>
<dbReference type="GO" id="GO:0008270">
    <property type="term" value="F:zinc ion binding"/>
    <property type="evidence" value="ECO:0007669"/>
    <property type="project" value="UniProtKB-KW"/>
</dbReference>
<dbReference type="GO" id="GO:0006508">
    <property type="term" value="P:proteolysis"/>
    <property type="evidence" value="ECO:0007669"/>
    <property type="project" value="InterPro"/>
</dbReference>
<dbReference type="EMBL" id="UZAH01029510">
    <property type="protein sequence ID" value="VDP06446.1"/>
    <property type="molecule type" value="Genomic_DNA"/>
</dbReference>
<protein>
    <submittedName>
        <fullName evidence="6">CCHC-type domain-containing protein</fullName>
    </submittedName>
</protein>
<evidence type="ECO:0000313" key="5">
    <source>
        <dbReference type="Proteomes" id="UP000050761"/>
    </source>
</evidence>
<name>A0A183G4V9_HELPZ</name>
<evidence type="ECO:0000256" key="1">
    <source>
        <dbReference type="PROSITE-ProRule" id="PRU00047"/>
    </source>
</evidence>
<dbReference type="Gene3D" id="4.10.60.10">
    <property type="entry name" value="Zinc finger, CCHC-type"/>
    <property type="match status" value="1"/>
</dbReference>
<keyword evidence="1" id="KW-0862">Zinc</keyword>
<reference evidence="4 5" key="1">
    <citation type="submission" date="2018-11" db="EMBL/GenBank/DDBJ databases">
        <authorList>
            <consortium name="Pathogen Informatics"/>
        </authorList>
    </citation>
    <scope>NUCLEOTIDE SEQUENCE [LARGE SCALE GENOMIC DNA]</scope>
</reference>
<feature type="region of interest" description="Disordered" evidence="2">
    <location>
        <begin position="852"/>
        <end position="897"/>
    </location>
</feature>
<keyword evidence="1" id="KW-0863">Zinc-finger</keyword>
<organism evidence="5 6">
    <name type="scientific">Heligmosomoides polygyrus</name>
    <name type="common">Parasitic roundworm</name>
    <dbReference type="NCBI Taxonomy" id="6339"/>
    <lineage>
        <taxon>Eukaryota</taxon>
        <taxon>Metazoa</taxon>
        <taxon>Ecdysozoa</taxon>
        <taxon>Nematoda</taxon>
        <taxon>Chromadorea</taxon>
        <taxon>Rhabditida</taxon>
        <taxon>Rhabditina</taxon>
        <taxon>Rhabditomorpha</taxon>
        <taxon>Strongyloidea</taxon>
        <taxon>Heligmosomidae</taxon>
        <taxon>Heligmosomoides</taxon>
    </lineage>
</organism>
<dbReference type="SMART" id="SM00343">
    <property type="entry name" value="ZnF_C2HC"/>
    <property type="match status" value="1"/>
</dbReference>
<dbReference type="WBParaSite" id="HPBE_0001659501-mRNA-1">
    <property type="protein sequence ID" value="HPBE_0001659501-mRNA-1"/>
    <property type="gene ID" value="HPBE_0001659501"/>
</dbReference>